<dbReference type="AlphaFoldDB" id="A0A0M2SXA1"/>
<sequence length="82" mass="9624">MKSNFHISKNDRKVGGTAHLLHKQKLAGGIHAFEESLREEGRQEIMNGLRPYYNQLERVEQKLDKMMEQQGLSFKPKMKRVK</sequence>
<comment type="caution">
    <text evidence="1">The sequence shown here is derived from an EMBL/GenBank/DDBJ whole genome shotgun (WGS) entry which is preliminary data.</text>
</comment>
<gene>
    <name evidence="1" type="ORF">WQ57_05430</name>
</gene>
<dbReference type="RefSeq" id="WP_046522695.1">
    <property type="nucleotide sequence ID" value="NZ_LAYY01000004.1"/>
</dbReference>
<name>A0A0M2SXA1_9BACI</name>
<organism evidence="1 2">
    <name type="scientific">Mesobacillus campisalis</name>
    <dbReference type="NCBI Taxonomy" id="1408103"/>
    <lineage>
        <taxon>Bacteria</taxon>
        <taxon>Bacillati</taxon>
        <taxon>Bacillota</taxon>
        <taxon>Bacilli</taxon>
        <taxon>Bacillales</taxon>
        <taxon>Bacillaceae</taxon>
        <taxon>Mesobacillus</taxon>
    </lineage>
</organism>
<evidence type="ECO:0000313" key="2">
    <source>
        <dbReference type="Proteomes" id="UP000034166"/>
    </source>
</evidence>
<dbReference type="Proteomes" id="UP000034166">
    <property type="component" value="Unassembled WGS sequence"/>
</dbReference>
<dbReference type="PATRIC" id="fig|1408103.3.peg.1222"/>
<accession>A0A0M2SXA1</accession>
<dbReference type="EMBL" id="LAYY01000004">
    <property type="protein sequence ID" value="KKK39204.1"/>
    <property type="molecule type" value="Genomic_DNA"/>
</dbReference>
<reference evidence="1 2" key="1">
    <citation type="submission" date="2015-04" db="EMBL/GenBank/DDBJ databases">
        <title>Taxonomic description and genome sequence of Bacillus campisalis sp. nov., a novel member of the genus Bacillus isolated from solar saltern.</title>
        <authorList>
            <person name="Mathan Kumar R."/>
            <person name="Kaur G."/>
            <person name="Kumar A."/>
            <person name="Singh N.K."/>
            <person name="Kaur N."/>
            <person name="Kumar N."/>
            <person name="Mayilraj S."/>
        </authorList>
    </citation>
    <scope>NUCLEOTIDE SEQUENCE [LARGE SCALE GENOMIC DNA]</scope>
    <source>
        <strain evidence="1 2">SA2-6</strain>
    </source>
</reference>
<protein>
    <submittedName>
        <fullName evidence="1">Uncharacterized protein</fullName>
    </submittedName>
</protein>
<keyword evidence="2" id="KW-1185">Reference proteome</keyword>
<evidence type="ECO:0000313" key="1">
    <source>
        <dbReference type="EMBL" id="KKK39204.1"/>
    </source>
</evidence>
<proteinExistence type="predicted"/>